<dbReference type="InterPro" id="IPR055472">
    <property type="entry name" value="DUF7044"/>
</dbReference>
<feature type="domain" description="DUF7044" evidence="3">
    <location>
        <begin position="30"/>
        <end position="135"/>
    </location>
</feature>
<dbReference type="InterPro" id="IPR055470">
    <property type="entry name" value="DUF7042"/>
</dbReference>
<dbReference type="GeneID" id="117575174"/>
<evidence type="ECO:0000313" key="5">
    <source>
        <dbReference type="RefSeq" id="XP_034115176.1"/>
    </source>
</evidence>
<reference evidence="5" key="1">
    <citation type="submission" date="2025-08" db="UniProtKB">
        <authorList>
            <consortium name="RefSeq"/>
        </authorList>
    </citation>
    <scope>IDENTIFICATION</scope>
    <source>
        <strain evidence="5">15112-1751.03</strain>
        <tissue evidence="5">Whole Adult</tissue>
    </source>
</reference>
<dbReference type="AlphaFoldDB" id="A0A6P8XFL6"/>
<keyword evidence="4" id="KW-1185">Reference proteome</keyword>
<keyword evidence="1" id="KW-0732">Signal</keyword>
<dbReference type="GO" id="GO:0042060">
    <property type="term" value="P:wound healing"/>
    <property type="evidence" value="ECO:0007669"/>
    <property type="project" value="TreeGrafter"/>
</dbReference>
<feature type="domain" description="DUF7042" evidence="2">
    <location>
        <begin position="154"/>
        <end position="282"/>
    </location>
</feature>
<evidence type="ECO:0000313" key="4">
    <source>
        <dbReference type="Proteomes" id="UP000515160"/>
    </source>
</evidence>
<dbReference type="OrthoDB" id="9982946at2759"/>
<dbReference type="Proteomes" id="UP000515160">
    <property type="component" value="Chromosome 2R"/>
</dbReference>
<dbReference type="Pfam" id="PF23071">
    <property type="entry name" value="DUF7044"/>
    <property type="match status" value="1"/>
</dbReference>
<sequence length="289" mass="33380">MVVLKMNAYLLIICLIGLYNTGLATSEQRNCLIPKNLQGSWFSWEYGYPAQTVIDATSMTRDGDYIYVKQHHDDCINFEQHHDNEYSFVFKEQTAKCFKCVRTFMRTPNLFEKLESECVSLAPGEEPTVENVCKDIKDDQRLITLFNENYVPTDCRSSLDGVWHFTHQNRYRFTGVCDKPDARINSCQTGGTPNQKFNITYQQCEGIEGTFSDTFEFSCLGDWFVGEKHYFAAVNPKESRKTEKYRCFLKNRDDDLYVGASITPECNVLRTPQTSPERWQLTPVKPGCT</sequence>
<evidence type="ECO:0000256" key="1">
    <source>
        <dbReference type="SAM" id="SignalP"/>
    </source>
</evidence>
<dbReference type="RefSeq" id="XP_034115176.1">
    <property type="nucleotide sequence ID" value="XM_034259285.2"/>
</dbReference>
<name>A0A6P8XFL6_DROAB</name>
<gene>
    <name evidence="5" type="primary">LOC117575174</name>
</gene>
<dbReference type="PANTHER" id="PTHR22255">
    <property type="entry name" value="LP06548P"/>
    <property type="match status" value="1"/>
</dbReference>
<evidence type="ECO:0000259" key="3">
    <source>
        <dbReference type="Pfam" id="PF23071"/>
    </source>
</evidence>
<dbReference type="Pfam" id="PF23069">
    <property type="entry name" value="DUF7042"/>
    <property type="match status" value="1"/>
</dbReference>
<protein>
    <submittedName>
        <fullName evidence="5">Uncharacterized protein LOC117575174</fullName>
    </submittedName>
</protein>
<evidence type="ECO:0000259" key="2">
    <source>
        <dbReference type="Pfam" id="PF23069"/>
    </source>
</evidence>
<accession>A0A6P8XFL6</accession>
<dbReference type="PANTHER" id="PTHR22255:SF1">
    <property type="entry name" value="LD32918P"/>
    <property type="match status" value="1"/>
</dbReference>
<feature type="chain" id="PRO_5028066790" evidence="1">
    <location>
        <begin position="27"/>
        <end position="289"/>
    </location>
</feature>
<proteinExistence type="predicted"/>
<feature type="signal peptide" evidence="1">
    <location>
        <begin position="1"/>
        <end position="26"/>
    </location>
</feature>
<organism evidence="4 5">
    <name type="scientific">Drosophila albomicans</name>
    <name type="common">Fruit fly</name>
    <dbReference type="NCBI Taxonomy" id="7291"/>
    <lineage>
        <taxon>Eukaryota</taxon>
        <taxon>Metazoa</taxon>
        <taxon>Ecdysozoa</taxon>
        <taxon>Arthropoda</taxon>
        <taxon>Hexapoda</taxon>
        <taxon>Insecta</taxon>
        <taxon>Pterygota</taxon>
        <taxon>Neoptera</taxon>
        <taxon>Endopterygota</taxon>
        <taxon>Diptera</taxon>
        <taxon>Brachycera</taxon>
        <taxon>Muscomorpha</taxon>
        <taxon>Ephydroidea</taxon>
        <taxon>Drosophilidae</taxon>
        <taxon>Drosophila</taxon>
    </lineage>
</organism>